<dbReference type="GO" id="GO:0031415">
    <property type="term" value="C:NatA complex"/>
    <property type="evidence" value="ECO:0007669"/>
    <property type="project" value="InterPro"/>
</dbReference>
<evidence type="ECO:0000256" key="3">
    <source>
        <dbReference type="ARBA" id="ARBA00025786"/>
    </source>
</evidence>
<keyword evidence="1" id="KW-0808">Transferase</keyword>
<dbReference type="InterPro" id="IPR016181">
    <property type="entry name" value="Acyl_CoA_acyltransferase"/>
</dbReference>
<evidence type="ECO:0000256" key="2">
    <source>
        <dbReference type="ARBA" id="ARBA00023315"/>
    </source>
</evidence>
<dbReference type="AlphaFoldDB" id="A0AAD9GGZ9"/>
<organism evidence="5 6">
    <name type="scientific">Babesia divergens</name>
    <dbReference type="NCBI Taxonomy" id="32595"/>
    <lineage>
        <taxon>Eukaryota</taxon>
        <taxon>Sar</taxon>
        <taxon>Alveolata</taxon>
        <taxon>Apicomplexa</taxon>
        <taxon>Aconoidasida</taxon>
        <taxon>Piroplasmida</taxon>
        <taxon>Babesiidae</taxon>
        <taxon>Babesia</taxon>
    </lineage>
</organism>
<name>A0AAD9GGZ9_BABDI</name>
<feature type="domain" description="N-acetyltransferase" evidence="4">
    <location>
        <begin position="2"/>
        <end position="151"/>
    </location>
</feature>
<dbReference type="InterPro" id="IPR000182">
    <property type="entry name" value="GNAT_dom"/>
</dbReference>
<dbReference type="Gene3D" id="3.40.630.30">
    <property type="match status" value="1"/>
</dbReference>
<evidence type="ECO:0000313" key="6">
    <source>
        <dbReference type="Proteomes" id="UP001195914"/>
    </source>
</evidence>
<dbReference type="PROSITE" id="PS51186">
    <property type="entry name" value="GNAT"/>
    <property type="match status" value="1"/>
</dbReference>
<dbReference type="Proteomes" id="UP001195914">
    <property type="component" value="Unassembled WGS sequence"/>
</dbReference>
<gene>
    <name evidence="5" type="ORF">X943_000140</name>
</gene>
<dbReference type="PANTHER" id="PTHR23091">
    <property type="entry name" value="N-TERMINAL ACETYLTRANSFERASE"/>
    <property type="match status" value="1"/>
</dbReference>
<evidence type="ECO:0000256" key="1">
    <source>
        <dbReference type="ARBA" id="ARBA00022679"/>
    </source>
</evidence>
<keyword evidence="2" id="KW-0012">Acyltransferase</keyword>
<comment type="caution">
    <text evidence="5">The sequence shown here is derived from an EMBL/GenBank/DDBJ whole genome shotgun (WGS) entry which is preliminary data.</text>
</comment>
<dbReference type="GO" id="GO:1990189">
    <property type="term" value="F:protein N-terminal-serine acetyltransferase activity"/>
    <property type="evidence" value="ECO:0007669"/>
    <property type="project" value="TreeGrafter"/>
</dbReference>
<keyword evidence="6" id="KW-1185">Reference proteome</keyword>
<dbReference type="Pfam" id="PF00583">
    <property type="entry name" value="Acetyltransf_1"/>
    <property type="match status" value="1"/>
</dbReference>
<dbReference type="GO" id="GO:1990190">
    <property type="term" value="F:protein-N-terminal-glutamate acetyltransferase activity"/>
    <property type="evidence" value="ECO:0007669"/>
    <property type="project" value="TreeGrafter"/>
</dbReference>
<accession>A0AAD9GGZ9</accession>
<reference evidence="5" key="1">
    <citation type="journal article" date="2014" name="Nucleic Acids Res.">
        <title>The evolutionary dynamics of variant antigen genes in Babesia reveal a history of genomic innovation underlying host-parasite interaction.</title>
        <authorList>
            <person name="Jackson A.P."/>
            <person name="Otto T.D."/>
            <person name="Darby A."/>
            <person name="Ramaprasad A."/>
            <person name="Xia D."/>
            <person name="Echaide I.E."/>
            <person name="Farber M."/>
            <person name="Gahlot S."/>
            <person name="Gamble J."/>
            <person name="Gupta D."/>
            <person name="Gupta Y."/>
            <person name="Jackson L."/>
            <person name="Malandrin L."/>
            <person name="Malas T.B."/>
            <person name="Moussa E."/>
            <person name="Nair M."/>
            <person name="Reid A.J."/>
            <person name="Sanders M."/>
            <person name="Sharma J."/>
            <person name="Tracey A."/>
            <person name="Quail M.A."/>
            <person name="Weir W."/>
            <person name="Wastling J.M."/>
            <person name="Hall N."/>
            <person name="Willadsen P."/>
            <person name="Lingelbach K."/>
            <person name="Shiels B."/>
            <person name="Tait A."/>
            <person name="Berriman M."/>
            <person name="Allred D.R."/>
            <person name="Pain A."/>
        </authorList>
    </citation>
    <scope>NUCLEOTIDE SEQUENCE</scope>
    <source>
        <strain evidence="5">1802A</strain>
    </source>
</reference>
<proteinExistence type="inferred from homology"/>
<reference evidence="5" key="2">
    <citation type="submission" date="2021-05" db="EMBL/GenBank/DDBJ databases">
        <authorList>
            <person name="Pain A."/>
        </authorList>
    </citation>
    <scope>NUCLEOTIDE SEQUENCE</scope>
    <source>
        <strain evidence="5">1802A</strain>
    </source>
</reference>
<dbReference type="SUPFAM" id="SSF55729">
    <property type="entry name" value="Acyl-CoA N-acyltransferases (Nat)"/>
    <property type="match status" value="1"/>
</dbReference>
<evidence type="ECO:0000313" key="5">
    <source>
        <dbReference type="EMBL" id="KAK1938321.1"/>
    </source>
</evidence>
<comment type="similarity">
    <text evidence="3">Belongs to the acetyltransferase family. ARD1 subfamily.</text>
</comment>
<sequence length="174" mass="19987">MLTLRRATIFDLAGTSDCNLVNVIENYQMKYYFYHLLSWPQLTNIAVNSNGNVCGYSMAKLEEDIEHAGHVTAVGILRSYRGMGIAYKLIKQSHDAMKEIYDCDSVYLYVRVTNWAAHALYKNKLGYSIDEVVKQYFYDKEDAYSMKMTFPDGELRCGLIYVVQSKNGGNKRLK</sequence>
<protein>
    <submittedName>
        <fullName evidence="5">N-acetyltransferase</fullName>
    </submittedName>
</protein>
<dbReference type="CDD" id="cd04301">
    <property type="entry name" value="NAT_SF"/>
    <property type="match status" value="1"/>
</dbReference>
<dbReference type="PANTHER" id="PTHR23091:SF4">
    <property type="entry name" value="N-TERMINAL AMINO-ACID N(ALPHA)-ACETYLTRANSFERASE NATA"/>
    <property type="match status" value="1"/>
</dbReference>
<dbReference type="EMBL" id="JAHBMH010000024">
    <property type="protein sequence ID" value="KAK1938321.1"/>
    <property type="molecule type" value="Genomic_DNA"/>
</dbReference>
<dbReference type="InterPro" id="IPR045047">
    <property type="entry name" value="Ard1-like"/>
</dbReference>
<evidence type="ECO:0000259" key="4">
    <source>
        <dbReference type="PROSITE" id="PS51186"/>
    </source>
</evidence>